<comment type="caution">
    <text evidence="2">The sequence shown here is derived from an EMBL/GenBank/DDBJ whole genome shotgun (WGS) entry which is preliminary data.</text>
</comment>
<gene>
    <name evidence="2" type="ORF">GCM10023353_17410</name>
</gene>
<reference evidence="3" key="1">
    <citation type="journal article" date="2019" name="Int. J. Syst. Evol. Microbiol.">
        <title>The Global Catalogue of Microorganisms (GCM) 10K type strain sequencing project: providing services to taxonomists for standard genome sequencing and annotation.</title>
        <authorList>
            <consortium name="The Broad Institute Genomics Platform"/>
            <consortium name="The Broad Institute Genome Sequencing Center for Infectious Disease"/>
            <person name="Wu L."/>
            <person name="Ma J."/>
        </authorList>
    </citation>
    <scope>NUCLEOTIDE SEQUENCE [LARGE SCALE GENOMIC DNA]</scope>
    <source>
        <strain evidence="3">JCM 18542</strain>
    </source>
</reference>
<evidence type="ECO:0000313" key="3">
    <source>
        <dbReference type="Proteomes" id="UP001500839"/>
    </source>
</evidence>
<protein>
    <submittedName>
        <fullName evidence="2">Tetratricopeptide repeat protein</fullName>
    </submittedName>
</protein>
<accession>A0ABP9CPD9</accession>
<dbReference type="Proteomes" id="UP001500839">
    <property type="component" value="Unassembled WGS sequence"/>
</dbReference>
<keyword evidence="3" id="KW-1185">Reference proteome</keyword>
<proteinExistence type="predicted"/>
<name>A0ABP9CPD9_9ACTN</name>
<evidence type="ECO:0000256" key="1">
    <source>
        <dbReference type="SAM" id="MobiDB-lite"/>
    </source>
</evidence>
<feature type="region of interest" description="Disordered" evidence="1">
    <location>
        <begin position="1"/>
        <end position="21"/>
    </location>
</feature>
<evidence type="ECO:0000313" key="2">
    <source>
        <dbReference type="EMBL" id="GAA4813043.1"/>
    </source>
</evidence>
<sequence length="241" mass="25862">MRQRRDPEPVLPDDVTPDELDKSVRRDLHTLDRANAETVARHLVMAGRLVDTDPTAALEHARAARGRAGRVAAVREAAGISAYHAGEWAESLSELRAARRMAGGPGMLAVMADCERGLGRPERALELARSEEARRLTGEPAIELNIVVAGARMDMGKYGAAVVTLQGKDLDPARTGSTYARLFYVYAEALLAAGREREALEWFLNCAAADDEGETDAEQRVADLSEEQPGTDATVGAAGGE</sequence>
<dbReference type="InterPro" id="IPR011990">
    <property type="entry name" value="TPR-like_helical_dom_sf"/>
</dbReference>
<feature type="region of interest" description="Disordered" evidence="1">
    <location>
        <begin position="214"/>
        <end position="241"/>
    </location>
</feature>
<dbReference type="Gene3D" id="1.25.40.10">
    <property type="entry name" value="Tetratricopeptide repeat domain"/>
    <property type="match status" value="1"/>
</dbReference>
<organism evidence="2 3">
    <name type="scientific">Tomitella cavernea</name>
    <dbReference type="NCBI Taxonomy" id="1387982"/>
    <lineage>
        <taxon>Bacteria</taxon>
        <taxon>Bacillati</taxon>
        <taxon>Actinomycetota</taxon>
        <taxon>Actinomycetes</taxon>
        <taxon>Mycobacteriales</taxon>
        <taxon>Tomitella</taxon>
    </lineage>
</organism>
<dbReference type="EMBL" id="BAABKQ010000001">
    <property type="protein sequence ID" value="GAA4813043.1"/>
    <property type="molecule type" value="Genomic_DNA"/>
</dbReference>